<dbReference type="Proteomes" id="UP000238479">
    <property type="component" value="Chromosome 2"/>
</dbReference>
<proteinExistence type="predicted"/>
<dbReference type="AlphaFoldDB" id="A0A2P6RRM6"/>
<dbReference type="Gramene" id="PRQ49088">
    <property type="protein sequence ID" value="PRQ49088"/>
    <property type="gene ID" value="RchiOBHm_Chr2g0118021"/>
</dbReference>
<accession>A0A2P6RRM6</accession>
<gene>
    <name evidence="1" type="ORF">RchiOBHm_Chr2g0118021</name>
</gene>
<evidence type="ECO:0000313" key="1">
    <source>
        <dbReference type="EMBL" id="PRQ49088.1"/>
    </source>
</evidence>
<comment type="caution">
    <text evidence="1">The sequence shown here is derived from an EMBL/GenBank/DDBJ whole genome shotgun (WGS) entry which is preliminary data.</text>
</comment>
<sequence>MIVGCALCLGLLKEMKDSLCLPDQWTFSALIKACGEALEFRRGCVLLSSKMWLEIFCVGEELLLSIYAELGCLVNAVNVFKSG</sequence>
<keyword evidence="2" id="KW-1185">Reference proteome</keyword>
<organism evidence="1 2">
    <name type="scientific">Rosa chinensis</name>
    <name type="common">China rose</name>
    <dbReference type="NCBI Taxonomy" id="74649"/>
    <lineage>
        <taxon>Eukaryota</taxon>
        <taxon>Viridiplantae</taxon>
        <taxon>Streptophyta</taxon>
        <taxon>Embryophyta</taxon>
        <taxon>Tracheophyta</taxon>
        <taxon>Spermatophyta</taxon>
        <taxon>Magnoliopsida</taxon>
        <taxon>eudicotyledons</taxon>
        <taxon>Gunneridae</taxon>
        <taxon>Pentapetalae</taxon>
        <taxon>rosids</taxon>
        <taxon>fabids</taxon>
        <taxon>Rosales</taxon>
        <taxon>Rosaceae</taxon>
        <taxon>Rosoideae</taxon>
        <taxon>Rosoideae incertae sedis</taxon>
        <taxon>Rosa</taxon>
    </lineage>
</organism>
<dbReference type="EMBL" id="PDCK01000040">
    <property type="protein sequence ID" value="PRQ49088.1"/>
    <property type="molecule type" value="Genomic_DNA"/>
</dbReference>
<evidence type="ECO:0008006" key="3">
    <source>
        <dbReference type="Google" id="ProtNLM"/>
    </source>
</evidence>
<protein>
    <recommendedName>
        <fullName evidence="3">Pentatricopeptide</fullName>
    </recommendedName>
</protein>
<reference evidence="1 2" key="1">
    <citation type="journal article" date="2018" name="Nat. Genet.">
        <title>The Rosa genome provides new insights in the design of modern roses.</title>
        <authorList>
            <person name="Bendahmane M."/>
        </authorList>
    </citation>
    <scope>NUCLEOTIDE SEQUENCE [LARGE SCALE GENOMIC DNA]</scope>
    <source>
        <strain evidence="2">cv. Old Blush</strain>
    </source>
</reference>
<evidence type="ECO:0000313" key="2">
    <source>
        <dbReference type="Proteomes" id="UP000238479"/>
    </source>
</evidence>
<name>A0A2P6RRM6_ROSCH</name>